<feature type="compositionally biased region" description="Acidic residues" evidence="1">
    <location>
        <begin position="335"/>
        <end position="349"/>
    </location>
</feature>
<feature type="region of interest" description="Disordered" evidence="1">
    <location>
        <begin position="299"/>
        <end position="361"/>
    </location>
</feature>
<reference evidence="2" key="2">
    <citation type="submission" date="2022-01" db="EMBL/GenBank/DDBJ databases">
        <authorList>
            <person name="Yamashiro T."/>
            <person name="Shiraishi A."/>
            <person name="Satake H."/>
            <person name="Nakayama K."/>
        </authorList>
    </citation>
    <scope>NUCLEOTIDE SEQUENCE</scope>
</reference>
<dbReference type="InterPro" id="IPR043502">
    <property type="entry name" value="DNA/RNA_pol_sf"/>
</dbReference>
<dbReference type="Gene3D" id="3.30.70.270">
    <property type="match status" value="1"/>
</dbReference>
<reference evidence="2" key="1">
    <citation type="journal article" date="2022" name="Int. J. Mol. Sci.">
        <title>Draft Genome of Tanacetum Coccineum: Genomic Comparison of Closely Related Tanacetum-Family Plants.</title>
        <authorList>
            <person name="Yamashiro T."/>
            <person name="Shiraishi A."/>
            <person name="Nakayama K."/>
            <person name="Satake H."/>
        </authorList>
    </citation>
    <scope>NUCLEOTIDE SEQUENCE</scope>
</reference>
<dbReference type="InterPro" id="IPR043128">
    <property type="entry name" value="Rev_trsase/Diguanyl_cyclase"/>
</dbReference>
<evidence type="ECO:0000313" key="2">
    <source>
        <dbReference type="EMBL" id="GJT14038.1"/>
    </source>
</evidence>
<dbReference type="EMBL" id="BQNB010013279">
    <property type="protein sequence ID" value="GJT14038.1"/>
    <property type="molecule type" value="Genomic_DNA"/>
</dbReference>
<evidence type="ECO:0000313" key="3">
    <source>
        <dbReference type="Proteomes" id="UP001151760"/>
    </source>
</evidence>
<name>A0ABQ5BJS9_9ASTR</name>
<sequence length="361" mass="40792">MCIDYRELNKLTVKNRYPLPRIDDLFDQLQGSSVYSRSTKNKKEHEEHLKLILELLKKEEFAPILALPEGSEVSRVCNASKRCLGVVLMQRESCTLSDLEDDLLEQDWTFLNNSWKAQTEARKPENSESKTSCWRILVETVELPCYGNADGIMHSTPTNQNTLYIPGLKNVPKCEEAILGPNNEVNIATFVSKCLTCAKVKEPLEIVGSEVKRLKQSRIPLVKVRWNSKRGPEFTWEREDNSKEENIQPLTKDAPSSCADVASDDLRDALSVIFGLSELKIPVSSNEELEEPMKDQLLPADASPTALSPGYISDSDPEEDEEDPADYPAAGGDNDNNESSDDDNDDDDIERMRRTRRRRSI</sequence>
<evidence type="ECO:0008006" key="4">
    <source>
        <dbReference type="Google" id="ProtNLM"/>
    </source>
</evidence>
<dbReference type="InterPro" id="IPR053134">
    <property type="entry name" value="RNA-dir_DNA_polymerase"/>
</dbReference>
<gene>
    <name evidence="2" type="ORF">Tco_0861080</name>
</gene>
<dbReference type="Proteomes" id="UP001151760">
    <property type="component" value="Unassembled WGS sequence"/>
</dbReference>
<dbReference type="PANTHER" id="PTHR24559">
    <property type="entry name" value="TRANSPOSON TY3-I GAG-POL POLYPROTEIN"/>
    <property type="match status" value="1"/>
</dbReference>
<dbReference type="SUPFAM" id="SSF56672">
    <property type="entry name" value="DNA/RNA polymerases"/>
    <property type="match status" value="1"/>
</dbReference>
<proteinExistence type="predicted"/>
<feature type="compositionally biased region" description="Basic and acidic residues" evidence="1">
    <location>
        <begin position="237"/>
        <end position="246"/>
    </location>
</feature>
<feature type="region of interest" description="Disordered" evidence="1">
    <location>
        <begin position="237"/>
        <end position="259"/>
    </location>
</feature>
<feature type="compositionally biased region" description="Acidic residues" evidence="1">
    <location>
        <begin position="315"/>
        <end position="325"/>
    </location>
</feature>
<protein>
    <recommendedName>
        <fullName evidence="4">Reverse transcriptase domain-containing protein</fullName>
    </recommendedName>
</protein>
<accession>A0ABQ5BJS9</accession>
<comment type="caution">
    <text evidence="2">The sequence shown here is derived from an EMBL/GenBank/DDBJ whole genome shotgun (WGS) entry which is preliminary data.</text>
</comment>
<organism evidence="2 3">
    <name type="scientific">Tanacetum coccineum</name>
    <dbReference type="NCBI Taxonomy" id="301880"/>
    <lineage>
        <taxon>Eukaryota</taxon>
        <taxon>Viridiplantae</taxon>
        <taxon>Streptophyta</taxon>
        <taxon>Embryophyta</taxon>
        <taxon>Tracheophyta</taxon>
        <taxon>Spermatophyta</taxon>
        <taxon>Magnoliopsida</taxon>
        <taxon>eudicotyledons</taxon>
        <taxon>Gunneridae</taxon>
        <taxon>Pentapetalae</taxon>
        <taxon>asterids</taxon>
        <taxon>campanulids</taxon>
        <taxon>Asterales</taxon>
        <taxon>Asteraceae</taxon>
        <taxon>Asteroideae</taxon>
        <taxon>Anthemideae</taxon>
        <taxon>Anthemidinae</taxon>
        <taxon>Tanacetum</taxon>
    </lineage>
</organism>
<evidence type="ECO:0000256" key="1">
    <source>
        <dbReference type="SAM" id="MobiDB-lite"/>
    </source>
</evidence>
<keyword evidence="3" id="KW-1185">Reference proteome</keyword>
<dbReference type="PANTHER" id="PTHR24559:SF427">
    <property type="entry name" value="RNA-DIRECTED DNA POLYMERASE"/>
    <property type="match status" value="1"/>
</dbReference>